<dbReference type="SUPFAM" id="SSF46785">
    <property type="entry name" value="Winged helix' DNA-binding domain"/>
    <property type="match status" value="1"/>
</dbReference>
<dbReference type="AlphaFoldDB" id="A0A226WW10"/>
<dbReference type="InterPro" id="IPR036390">
    <property type="entry name" value="WH_DNA-bd_sf"/>
</dbReference>
<comment type="similarity">
    <text evidence="1">Belongs to the LysR transcriptional regulatory family.</text>
</comment>
<dbReference type="RefSeq" id="WP_089163275.1">
    <property type="nucleotide sequence ID" value="NZ_MTHB01000184.1"/>
</dbReference>
<evidence type="ECO:0000256" key="2">
    <source>
        <dbReference type="ARBA" id="ARBA00023015"/>
    </source>
</evidence>
<dbReference type="FunFam" id="1.10.10.10:FF:000001">
    <property type="entry name" value="LysR family transcriptional regulator"/>
    <property type="match status" value="1"/>
</dbReference>
<feature type="domain" description="HTH lysR-type" evidence="5">
    <location>
        <begin position="1"/>
        <end position="59"/>
    </location>
</feature>
<dbReference type="OrthoDB" id="9074134at2"/>
<evidence type="ECO:0000313" key="6">
    <source>
        <dbReference type="EMBL" id="OXC75303.1"/>
    </source>
</evidence>
<keyword evidence="4" id="KW-0804">Transcription</keyword>
<dbReference type="SUPFAM" id="SSF53850">
    <property type="entry name" value="Periplasmic binding protein-like II"/>
    <property type="match status" value="1"/>
</dbReference>
<dbReference type="InterPro" id="IPR000847">
    <property type="entry name" value="LysR_HTH_N"/>
</dbReference>
<dbReference type="InterPro" id="IPR005119">
    <property type="entry name" value="LysR_subst-bd"/>
</dbReference>
<dbReference type="Pfam" id="PF03466">
    <property type="entry name" value="LysR_substrate"/>
    <property type="match status" value="1"/>
</dbReference>
<proteinExistence type="inferred from homology"/>
<evidence type="ECO:0000259" key="5">
    <source>
        <dbReference type="PROSITE" id="PS50931"/>
    </source>
</evidence>
<dbReference type="GO" id="GO:0043565">
    <property type="term" value="F:sequence-specific DNA binding"/>
    <property type="evidence" value="ECO:0007669"/>
    <property type="project" value="TreeGrafter"/>
</dbReference>
<comment type="caution">
    <text evidence="6">The sequence shown here is derived from an EMBL/GenBank/DDBJ whole genome shotgun (WGS) entry which is preliminary data.</text>
</comment>
<dbReference type="Proteomes" id="UP000214720">
    <property type="component" value="Unassembled WGS sequence"/>
</dbReference>
<accession>A0A226WW10</accession>
<organism evidence="6 7">
    <name type="scientific">Caballeronia sordidicola</name>
    <name type="common">Burkholderia sordidicola</name>
    <dbReference type="NCBI Taxonomy" id="196367"/>
    <lineage>
        <taxon>Bacteria</taxon>
        <taxon>Pseudomonadati</taxon>
        <taxon>Pseudomonadota</taxon>
        <taxon>Betaproteobacteria</taxon>
        <taxon>Burkholderiales</taxon>
        <taxon>Burkholderiaceae</taxon>
        <taxon>Caballeronia</taxon>
    </lineage>
</organism>
<evidence type="ECO:0000256" key="4">
    <source>
        <dbReference type="ARBA" id="ARBA00023163"/>
    </source>
</evidence>
<dbReference type="Gene3D" id="1.10.10.10">
    <property type="entry name" value="Winged helix-like DNA-binding domain superfamily/Winged helix DNA-binding domain"/>
    <property type="match status" value="1"/>
</dbReference>
<evidence type="ECO:0000256" key="3">
    <source>
        <dbReference type="ARBA" id="ARBA00023125"/>
    </source>
</evidence>
<dbReference type="EMBL" id="MTHB01000184">
    <property type="protein sequence ID" value="OXC75303.1"/>
    <property type="molecule type" value="Genomic_DNA"/>
</dbReference>
<keyword evidence="2" id="KW-0805">Transcription regulation</keyword>
<evidence type="ECO:0000256" key="1">
    <source>
        <dbReference type="ARBA" id="ARBA00009437"/>
    </source>
</evidence>
<dbReference type="InterPro" id="IPR058163">
    <property type="entry name" value="LysR-type_TF_proteobact-type"/>
</dbReference>
<sequence>MDKLLAMRTLLAVADHGGFTAAAHELGKTSSSVMRIMDGLEASLGTSLLTRTTRSVTLTDAGVTYVEQVRQVLTDLSGADDSVIDSGVEPMGALRVSISATYSRLFIAPHIATFLGEHPRITLDLVVSDSHLDLVGERFDLALRVGVPTTDESLIVKRLRPSDRFVVASPEYLDKKGYPTQPSDLMSHECMRFSYKPGNRQRWVFRQASGSEAVDVKGQLMTNNLDMLVGAAVGGHGVALLPQWLVGKLVRDGKLVSLFSDLQVTPEGGDAFVYATFLPNRRYSKKVRAFIDFAERAIAAAS</sequence>
<dbReference type="PANTHER" id="PTHR30537:SF66">
    <property type="entry name" value="IRON-REGULATED VIRULENCE REGULATORY PROTEIN IRGB"/>
    <property type="match status" value="1"/>
</dbReference>
<protein>
    <submittedName>
        <fullName evidence="6">Transcriptional regulator, LysR family</fullName>
    </submittedName>
</protein>
<gene>
    <name evidence="6" type="ORF">BSU04_27395</name>
</gene>
<dbReference type="PROSITE" id="PS50931">
    <property type="entry name" value="HTH_LYSR"/>
    <property type="match status" value="1"/>
</dbReference>
<keyword evidence="3" id="KW-0238">DNA-binding</keyword>
<dbReference type="GO" id="GO:0003700">
    <property type="term" value="F:DNA-binding transcription factor activity"/>
    <property type="evidence" value="ECO:0007669"/>
    <property type="project" value="InterPro"/>
</dbReference>
<reference evidence="7" key="1">
    <citation type="submission" date="2017-01" db="EMBL/GenBank/DDBJ databases">
        <title>Genome Analysis of Deinococcus marmoris KOPRI26562.</title>
        <authorList>
            <person name="Kim J.H."/>
            <person name="Oh H.-M."/>
        </authorList>
    </citation>
    <scope>NUCLEOTIDE SEQUENCE [LARGE SCALE GENOMIC DNA]</scope>
    <source>
        <strain evidence="7">PAMC 26633</strain>
    </source>
</reference>
<dbReference type="PANTHER" id="PTHR30537">
    <property type="entry name" value="HTH-TYPE TRANSCRIPTIONAL REGULATOR"/>
    <property type="match status" value="1"/>
</dbReference>
<dbReference type="Pfam" id="PF00126">
    <property type="entry name" value="HTH_1"/>
    <property type="match status" value="1"/>
</dbReference>
<dbReference type="InterPro" id="IPR036388">
    <property type="entry name" value="WH-like_DNA-bd_sf"/>
</dbReference>
<name>A0A226WW10_CABSO</name>
<dbReference type="Gene3D" id="3.40.190.290">
    <property type="match status" value="1"/>
</dbReference>
<dbReference type="CDD" id="cd08422">
    <property type="entry name" value="PBP2_CrgA_like"/>
    <property type="match status" value="1"/>
</dbReference>
<dbReference type="GO" id="GO:0006351">
    <property type="term" value="P:DNA-templated transcription"/>
    <property type="evidence" value="ECO:0007669"/>
    <property type="project" value="TreeGrafter"/>
</dbReference>
<evidence type="ECO:0000313" key="7">
    <source>
        <dbReference type="Proteomes" id="UP000214720"/>
    </source>
</evidence>